<dbReference type="Proteomes" id="UP000326509">
    <property type="component" value="Unassembled WGS sequence"/>
</dbReference>
<gene>
    <name evidence="1" type="ORF">ULMA_03600</name>
</gene>
<organism evidence="1 2">
    <name type="scientific">Patiriisocius marinus</name>
    <dbReference type="NCBI Taxonomy" id="1397112"/>
    <lineage>
        <taxon>Bacteria</taxon>
        <taxon>Pseudomonadati</taxon>
        <taxon>Bacteroidota</taxon>
        <taxon>Flavobacteriia</taxon>
        <taxon>Flavobacteriales</taxon>
        <taxon>Flavobacteriaceae</taxon>
        <taxon>Patiriisocius</taxon>
    </lineage>
</organism>
<comment type="caution">
    <text evidence="1">The sequence shown here is derived from an EMBL/GenBank/DDBJ whole genome shotgun (WGS) entry which is preliminary data.</text>
</comment>
<dbReference type="AlphaFoldDB" id="A0A5J4IVG4"/>
<accession>A0A5J4IVG4</accession>
<name>A0A5J4IVG4_9FLAO</name>
<evidence type="ECO:0000313" key="1">
    <source>
        <dbReference type="EMBL" id="GER58252.1"/>
    </source>
</evidence>
<proteinExistence type="predicted"/>
<keyword evidence="2" id="KW-1185">Reference proteome</keyword>
<evidence type="ECO:0000313" key="2">
    <source>
        <dbReference type="Proteomes" id="UP000326509"/>
    </source>
</evidence>
<protein>
    <submittedName>
        <fullName evidence="1">Uncharacterized protein</fullName>
    </submittedName>
</protein>
<reference evidence="1 2" key="1">
    <citation type="submission" date="2019-08" db="EMBL/GenBank/DDBJ databases">
        <title>Draft genome sequence of Ulvibacter marinus type strain NBRC 109484.</title>
        <authorList>
            <person name="Kawano K."/>
            <person name="Ushijima N."/>
            <person name="Kihara M."/>
            <person name="Itoh H."/>
        </authorList>
    </citation>
    <scope>NUCLEOTIDE SEQUENCE [LARGE SCALE GENOMIC DNA]</scope>
    <source>
        <strain evidence="1 2">NBRC 109484</strain>
    </source>
</reference>
<dbReference type="EMBL" id="BKCG01000001">
    <property type="protein sequence ID" value="GER58252.1"/>
    <property type="molecule type" value="Genomic_DNA"/>
</dbReference>
<sequence length="156" mass="18070">MSFSLVSQTAFTQENFRKTEIVTTVFKALKKQNEKKVLKTLPTKDDINFLIPLARVANTEENIPEVDTIIANFKKAAIENFKKVIKKGNTFGIQWDAIVLENVRYEANPDPNIAIERGNIILVCSSKNKKFLITLRKTYKIRDYWRLMNTIKFTLL</sequence>